<keyword evidence="2" id="KW-1185">Reference proteome</keyword>
<name>A0ACB7SF97_HYAAI</name>
<evidence type="ECO:0000313" key="1">
    <source>
        <dbReference type="EMBL" id="KAH6932616.1"/>
    </source>
</evidence>
<dbReference type="Proteomes" id="UP000821845">
    <property type="component" value="Chromosome 4"/>
</dbReference>
<dbReference type="EMBL" id="CM023484">
    <property type="protein sequence ID" value="KAH6932616.1"/>
    <property type="molecule type" value="Genomic_DNA"/>
</dbReference>
<gene>
    <name evidence="1" type="ORF">HPB50_008063</name>
</gene>
<reference evidence="1" key="1">
    <citation type="submission" date="2020-05" db="EMBL/GenBank/DDBJ databases">
        <title>Large-scale comparative analyses of tick genomes elucidate their genetic diversity and vector capacities.</title>
        <authorList>
            <person name="Jia N."/>
            <person name="Wang J."/>
            <person name="Shi W."/>
            <person name="Du L."/>
            <person name="Sun Y."/>
            <person name="Zhan W."/>
            <person name="Jiang J."/>
            <person name="Wang Q."/>
            <person name="Zhang B."/>
            <person name="Ji P."/>
            <person name="Sakyi L.B."/>
            <person name="Cui X."/>
            <person name="Yuan T."/>
            <person name="Jiang B."/>
            <person name="Yang W."/>
            <person name="Lam T.T.-Y."/>
            <person name="Chang Q."/>
            <person name="Ding S."/>
            <person name="Wang X."/>
            <person name="Zhu J."/>
            <person name="Ruan X."/>
            <person name="Zhao L."/>
            <person name="Wei J."/>
            <person name="Que T."/>
            <person name="Du C."/>
            <person name="Cheng J."/>
            <person name="Dai P."/>
            <person name="Han X."/>
            <person name="Huang E."/>
            <person name="Gao Y."/>
            <person name="Liu J."/>
            <person name="Shao H."/>
            <person name="Ye R."/>
            <person name="Li L."/>
            <person name="Wei W."/>
            <person name="Wang X."/>
            <person name="Wang C."/>
            <person name="Yang T."/>
            <person name="Huo Q."/>
            <person name="Li W."/>
            <person name="Guo W."/>
            <person name="Chen H."/>
            <person name="Zhou L."/>
            <person name="Ni X."/>
            <person name="Tian J."/>
            <person name="Zhou Y."/>
            <person name="Sheng Y."/>
            <person name="Liu T."/>
            <person name="Pan Y."/>
            <person name="Xia L."/>
            <person name="Li J."/>
            <person name="Zhao F."/>
            <person name="Cao W."/>
        </authorList>
    </citation>
    <scope>NUCLEOTIDE SEQUENCE</scope>
    <source>
        <strain evidence="1">Hyas-2018</strain>
    </source>
</reference>
<comment type="caution">
    <text evidence="1">The sequence shown here is derived from an EMBL/GenBank/DDBJ whole genome shotgun (WGS) entry which is preliminary data.</text>
</comment>
<sequence length="272" mass="31089">MGSPHAHLLLWLNQAPDEEVESNFMPNTVRTAEHLLSVDHDALERPRCQEHQHTHMCYKAAADEDKAGLKRYRFVETHDVMHSALDTTAYQSAELLQHHDIRDFDEYEEVIRSGLARPTLLLKTDMDQTNVNPFNPWIASVLKSNMDLQVIPDVYACAFYVVEYANKPKRGVSNLGTTINALIEQDPSAQMSFENAMRQLGVKMLTGFSCDLRWLPPAETSFTLTPIGQKSAIGAARRRLSWRNRKCRLRLVTFGTRHRLSGMKTVQLKWRG</sequence>
<organism evidence="1 2">
    <name type="scientific">Hyalomma asiaticum</name>
    <name type="common">Tick</name>
    <dbReference type="NCBI Taxonomy" id="266040"/>
    <lineage>
        <taxon>Eukaryota</taxon>
        <taxon>Metazoa</taxon>
        <taxon>Ecdysozoa</taxon>
        <taxon>Arthropoda</taxon>
        <taxon>Chelicerata</taxon>
        <taxon>Arachnida</taxon>
        <taxon>Acari</taxon>
        <taxon>Parasitiformes</taxon>
        <taxon>Ixodida</taxon>
        <taxon>Ixodoidea</taxon>
        <taxon>Ixodidae</taxon>
        <taxon>Hyalomminae</taxon>
        <taxon>Hyalomma</taxon>
    </lineage>
</organism>
<evidence type="ECO:0000313" key="2">
    <source>
        <dbReference type="Proteomes" id="UP000821845"/>
    </source>
</evidence>
<accession>A0ACB7SF97</accession>
<proteinExistence type="predicted"/>
<protein>
    <submittedName>
        <fullName evidence="1">Uncharacterized protein</fullName>
    </submittedName>
</protein>